<protein>
    <submittedName>
        <fullName evidence="2">Uncharacterized protein</fullName>
    </submittedName>
</protein>
<organism evidence="2">
    <name type="scientific">Arundo donax</name>
    <name type="common">Giant reed</name>
    <name type="synonym">Donax arundinaceus</name>
    <dbReference type="NCBI Taxonomy" id="35708"/>
    <lineage>
        <taxon>Eukaryota</taxon>
        <taxon>Viridiplantae</taxon>
        <taxon>Streptophyta</taxon>
        <taxon>Embryophyta</taxon>
        <taxon>Tracheophyta</taxon>
        <taxon>Spermatophyta</taxon>
        <taxon>Magnoliopsida</taxon>
        <taxon>Liliopsida</taxon>
        <taxon>Poales</taxon>
        <taxon>Poaceae</taxon>
        <taxon>PACMAD clade</taxon>
        <taxon>Arundinoideae</taxon>
        <taxon>Arundineae</taxon>
        <taxon>Arundo</taxon>
    </lineage>
</organism>
<dbReference type="AlphaFoldDB" id="A0A0A9FYH2"/>
<keyword evidence="1" id="KW-0812">Transmembrane</keyword>
<evidence type="ECO:0000313" key="2">
    <source>
        <dbReference type="EMBL" id="JAE17885.1"/>
    </source>
</evidence>
<evidence type="ECO:0000256" key="1">
    <source>
        <dbReference type="SAM" id="Phobius"/>
    </source>
</evidence>
<keyword evidence="1" id="KW-1133">Transmembrane helix</keyword>
<name>A0A0A9FYH2_ARUDO</name>
<keyword evidence="1" id="KW-0472">Membrane</keyword>
<dbReference type="EMBL" id="GBRH01180011">
    <property type="protein sequence ID" value="JAE17885.1"/>
    <property type="molecule type" value="Transcribed_RNA"/>
</dbReference>
<reference evidence="2" key="2">
    <citation type="journal article" date="2015" name="Data Brief">
        <title>Shoot transcriptome of the giant reed, Arundo donax.</title>
        <authorList>
            <person name="Barrero R.A."/>
            <person name="Guerrero F.D."/>
            <person name="Moolhuijzen P."/>
            <person name="Goolsby J.A."/>
            <person name="Tidwell J."/>
            <person name="Bellgard S.E."/>
            <person name="Bellgard M.I."/>
        </authorList>
    </citation>
    <scope>NUCLEOTIDE SEQUENCE</scope>
    <source>
        <tissue evidence="2">Shoot tissue taken approximately 20 cm above the soil surface</tissue>
    </source>
</reference>
<reference evidence="2" key="1">
    <citation type="submission" date="2014-09" db="EMBL/GenBank/DDBJ databases">
        <authorList>
            <person name="Magalhaes I.L.F."/>
            <person name="Oliveira U."/>
            <person name="Santos F.R."/>
            <person name="Vidigal T.H.D.A."/>
            <person name="Brescovit A.D."/>
            <person name="Santos A.J."/>
        </authorList>
    </citation>
    <scope>NUCLEOTIDE SEQUENCE</scope>
    <source>
        <tissue evidence="2">Shoot tissue taken approximately 20 cm above the soil surface</tissue>
    </source>
</reference>
<feature type="transmembrane region" description="Helical" evidence="1">
    <location>
        <begin position="41"/>
        <end position="61"/>
    </location>
</feature>
<sequence>MSMLWFIDILRSCSELVVCAHDEIYDYGWFRRYMSNATYMFYVKIRLCILAVHKVFIYAFMSGCHL</sequence>
<proteinExistence type="predicted"/>
<accession>A0A0A9FYH2</accession>